<reference evidence="1 2" key="1">
    <citation type="submission" date="2018-09" db="EMBL/GenBank/DDBJ databases">
        <title>Genome sequencing of strain 6GH32-13.</title>
        <authorList>
            <person name="Weon H.-Y."/>
            <person name="Heo J."/>
            <person name="Kwon S.-W."/>
        </authorList>
    </citation>
    <scope>NUCLEOTIDE SEQUENCE [LARGE SCALE GENOMIC DNA]</scope>
    <source>
        <strain evidence="1 2">5GH32-13</strain>
    </source>
</reference>
<proteinExistence type="predicted"/>
<accession>A0A3B7MJI0</accession>
<dbReference type="AlphaFoldDB" id="A0A3B7MJI0"/>
<dbReference type="NCBIfam" id="NF033738">
    <property type="entry name" value="microvirid_RiPP"/>
    <property type="match status" value="1"/>
</dbReference>
<dbReference type="RefSeq" id="WP_119050225.1">
    <property type="nucleotide sequence ID" value="NZ_CP032157.1"/>
</dbReference>
<dbReference type="EMBL" id="CP032157">
    <property type="protein sequence ID" value="AXY74338.1"/>
    <property type="molecule type" value="Genomic_DNA"/>
</dbReference>
<dbReference type="Pfam" id="PF12559">
    <property type="entry name" value="Inhibitor_I10"/>
    <property type="match status" value="1"/>
</dbReference>
<protein>
    <submittedName>
        <fullName evidence="1">Serine endopeptidase</fullName>
    </submittedName>
</protein>
<dbReference type="InterPro" id="IPR022217">
    <property type="entry name" value="Prot_inh_I10_marinostatin"/>
</dbReference>
<keyword evidence="2" id="KW-1185">Reference proteome</keyword>
<sequence>MQQQEAGKQPFFAQFLEGQKRTQETSGENYIDLESIITKPWLDMEHTLKYPSDGDEV</sequence>
<name>A0A3B7MJI0_9BACT</name>
<dbReference type="Proteomes" id="UP000263900">
    <property type="component" value="Chromosome"/>
</dbReference>
<organism evidence="1 2">
    <name type="scientific">Paraflavitalea soli</name>
    <dbReference type="NCBI Taxonomy" id="2315862"/>
    <lineage>
        <taxon>Bacteria</taxon>
        <taxon>Pseudomonadati</taxon>
        <taxon>Bacteroidota</taxon>
        <taxon>Chitinophagia</taxon>
        <taxon>Chitinophagales</taxon>
        <taxon>Chitinophagaceae</taxon>
        <taxon>Paraflavitalea</taxon>
    </lineage>
</organism>
<evidence type="ECO:0000313" key="2">
    <source>
        <dbReference type="Proteomes" id="UP000263900"/>
    </source>
</evidence>
<dbReference type="OrthoDB" id="678197at2"/>
<evidence type="ECO:0000313" key="1">
    <source>
        <dbReference type="EMBL" id="AXY74338.1"/>
    </source>
</evidence>
<gene>
    <name evidence="1" type="ORF">D3H65_10270</name>
</gene>
<dbReference type="KEGG" id="pseg:D3H65_10270"/>